<accession>A0A0D0BHP6</accession>
<proteinExistence type="predicted"/>
<feature type="compositionally biased region" description="Acidic residues" evidence="1">
    <location>
        <begin position="62"/>
        <end position="73"/>
    </location>
</feature>
<sequence>MARRSQRIQEKNSVPNKPPVNATKLNSSRKRTRSKEDDISEAEVQQIPRKRAKKSSPKAASLEDDAPSEDDVAVAEKKRRVPEQYRKVRGKFALLERLVQDVPLEVILEVSTCT</sequence>
<organism evidence="2 3">
    <name type="scientific">Collybiopsis luxurians FD-317 M1</name>
    <dbReference type="NCBI Taxonomy" id="944289"/>
    <lineage>
        <taxon>Eukaryota</taxon>
        <taxon>Fungi</taxon>
        <taxon>Dikarya</taxon>
        <taxon>Basidiomycota</taxon>
        <taxon>Agaricomycotina</taxon>
        <taxon>Agaricomycetes</taxon>
        <taxon>Agaricomycetidae</taxon>
        <taxon>Agaricales</taxon>
        <taxon>Marasmiineae</taxon>
        <taxon>Omphalotaceae</taxon>
        <taxon>Collybiopsis</taxon>
        <taxon>Collybiopsis luxurians</taxon>
    </lineage>
</organism>
<dbReference type="AlphaFoldDB" id="A0A0D0BHP6"/>
<gene>
    <name evidence="2" type="ORF">GYMLUDRAFT_57670</name>
</gene>
<reference evidence="2 3" key="1">
    <citation type="submission" date="2014-04" db="EMBL/GenBank/DDBJ databases">
        <title>Evolutionary Origins and Diversification of the Mycorrhizal Mutualists.</title>
        <authorList>
            <consortium name="DOE Joint Genome Institute"/>
            <consortium name="Mycorrhizal Genomics Consortium"/>
            <person name="Kohler A."/>
            <person name="Kuo A."/>
            <person name="Nagy L.G."/>
            <person name="Floudas D."/>
            <person name="Copeland A."/>
            <person name="Barry K.W."/>
            <person name="Cichocki N."/>
            <person name="Veneault-Fourrey C."/>
            <person name="LaButti K."/>
            <person name="Lindquist E.A."/>
            <person name="Lipzen A."/>
            <person name="Lundell T."/>
            <person name="Morin E."/>
            <person name="Murat C."/>
            <person name="Riley R."/>
            <person name="Ohm R."/>
            <person name="Sun H."/>
            <person name="Tunlid A."/>
            <person name="Henrissat B."/>
            <person name="Grigoriev I.V."/>
            <person name="Hibbett D.S."/>
            <person name="Martin F."/>
        </authorList>
    </citation>
    <scope>NUCLEOTIDE SEQUENCE [LARGE SCALE GENOMIC DNA]</scope>
    <source>
        <strain evidence="2 3">FD-317 M1</strain>
    </source>
</reference>
<name>A0A0D0BHP6_9AGAR</name>
<dbReference type="HOGENOM" id="CLU_2109322_0_0_1"/>
<dbReference type="EMBL" id="KN834764">
    <property type="protein sequence ID" value="KIK63480.1"/>
    <property type="molecule type" value="Genomic_DNA"/>
</dbReference>
<keyword evidence="3" id="KW-1185">Reference proteome</keyword>
<evidence type="ECO:0000313" key="3">
    <source>
        <dbReference type="Proteomes" id="UP000053593"/>
    </source>
</evidence>
<evidence type="ECO:0000313" key="2">
    <source>
        <dbReference type="EMBL" id="KIK63480.1"/>
    </source>
</evidence>
<feature type="region of interest" description="Disordered" evidence="1">
    <location>
        <begin position="1"/>
        <end position="81"/>
    </location>
</feature>
<protein>
    <submittedName>
        <fullName evidence="2">Uncharacterized protein</fullName>
    </submittedName>
</protein>
<dbReference type="Proteomes" id="UP000053593">
    <property type="component" value="Unassembled WGS sequence"/>
</dbReference>
<evidence type="ECO:0000256" key="1">
    <source>
        <dbReference type="SAM" id="MobiDB-lite"/>
    </source>
</evidence>